<keyword evidence="1" id="KW-0004">4Fe-4S</keyword>
<evidence type="ECO:0000256" key="1">
    <source>
        <dbReference type="ARBA" id="ARBA00022485"/>
    </source>
</evidence>
<dbReference type="PANTHER" id="PTHR30538">
    <property type="entry name" value="LYSINE 2,3-AMINOMUTASE-RELATED"/>
    <property type="match status" value="1"/>
</dbReference>
<reference evidence="2 3" key="1">
    <citation type="journal article" date="2015" name="MBio">
        <title>Genome-Resolved Metagenomic Analysis Reveals Roles for Candidate Phyla and Other Microbial Community Members in Biogeochemical Transformations in Oil Reservoirs.</title>
        <authorList>
            <person name="Hu P."/>
            <person name="Tom L."/>
            <person name="Singh A."/>
            <person name="Thomas B.C."/>
            <person name="Baker B.J."/>
            <person name="Piceno Y.M."/>
            <person name="Andersen G.L."/>
            <person name="Banfield J.F."/>
        </authorList>
    </citation>
    <scope>NUCLEOTIDE SEQUENCE [LARGE SCALE GENOMIC DNA]</scope>
    <source>
        <strain evidence="2">46_16</strain>
    </source>
</reference>
<keyword evidence="1" id="KW-0411">Iron-sulfur</keyword>
<dbReference type="Gene3D" id="6.10.140.1170">
    <property type="match status" value="1"/>
</dbReference>
<evidence type="ECO:0000313" key="3">
    <source>
        <dbReference type="Proteomes" id="UP000064249"/>
    </source>
</evidence>
<dbReference type="InterPro" id="IPR003739">
    <property type="entry name" value="Lys_aminomutase/Glu_NH3_mut"/>
</dbReference>
<proteinExistence type="predicted"/>
<sequence length="175" mass="20109">MTNLGFPSKRAPIYQDIPDEKWNDWRWQLSHRLNTVEEFEKIFKLTASEKEALQSDHLFRVDITPYYASLIDPDDPDDPIRRQVVPTAAEIVPFTGMMEDSLAEDMHSPVPGLVHRYPDRVLMLVTTQCASYCRYCTRGRIVGDPSATFSREEFEQQIAYLKATPQVRDVLLSGG</sequence>
<name>A0A101FYA8_9CHLR</name>
<keyword evidence="1" id="KW-0408">Iron</keyword>
<evidence type="ECO:0000313" key="2">
    <source>
        <dbReference type="EMBL" id="KUK46702.1"/>
    </source>
</evidence>
<gene>
    <name evidence="2" type="ORF">XD73_0406</name>
</gene>
<protein>
    <submittedName>
        <fullName evidence="2">Lysine 2,3-aminomutase</fullName>
    </submittedName>
</protein>
<dbReference type="Gene3D" id="3.20.20.70">
    <property type="entry name" value="Aldolase class I"/>
    <property type="match status" value="1"/>
</dbReference>
<dbReference type="InterPro" id="IPR013785">
    <property type="entry name" value="Aldolase_TIM"/>
</dbReference>
<comment type="caution">
    <text evidence="2">The sequence shown here is derived from an EMBL/GenBank/DDBJ whole genome shotgun (WGS) entry which is preliminary data.</text>
</comment>
<dbReference type="PANTHER" id="PTHR30538:SF1">
    <property type="entry name" value="L-LYSINE 2,3-AMINOMUTASE"/>
    <property type="match status" value="1"/>
</dbReference>
<dbReference type="Proteomes" id="UP000064249">
    <property type="component" value="Unassembled WGS sequence"/>
</dbReference>
<dbReference type="AlphaFoldDB" id="A0A101FYA8"/>
<dbReference type="GO" id="GO:0051539">
    <property type="term" value="F:4 iron, 4 sulfur cluster binding"/>
    <property type="evidence" value="ECO:0007669"/>
    <property type="project" value="UniProtKB-KW"/>
</dbReference>
<dbReference type="InterPro" id="IPR058240">
    <property type="entry name" value="rSAM_sf"/>
</dbReference>
<feature type="non-terminal residue" evidence="2">
    <location>
        <position position="175"/>
    </location>
</feature>
<keyword evidence="1" id="KW-0479">Metal-binding</keyword>
<organism evidence="2 3">
    <name type="scientific">Anaerolinea thermophila</name>
    <dbReference type="NCBI Taxonomy" id="167964"/>
    <lineage>
        <taxon>Bacteria</taxon>
        <taxon>Bacillati</taxon>
        <taxon>Chloroflexota</taxon>
        <taxon>Anaerolineae</taxon>
        <taxon>Anaerolineales</taxon>
        <taxon>Anaerolineaceae</taxon>
        <taxon>Anaerolinea</taxon>
    </lineage>
</organism>
<dbReference type="SUPFAM" id="SSF102114">
    <property type="entry name" value="Radical SAM enzymes"/>
    <property type="match status" value="1"/>
</dbReference>
<dbReference type="EMBL" id="LGFU01000011">
    <property type="protein sequence ID" value="KUK46702.1"/>
    <property type="molecule type" value="Genomic_DNA"/>
</dbReference>
<accession>A0A101FYA8</accession>